<dbReference type="PANTHER" id="PTHR12521:SF0">
    <property type="entry name" value="ADP-RIBOSE GLYCOHYDROLASE OARD1"/>
    <property type="match status" value="1"/>
</dbReference>
<comment type="caution">
    <text evidence="3">The sequence shown here is derived from an EMBL/GenBank/DDBJ whole genome shotgun (WGS) entry which is preliminary data.</text>
</comment>
<feature type="domain" description="Macro" evidence="2">
    <location>
        <begin position="1"/>
        <end position="155"/>
    </location>
</feature>
<accession>A0A1A5QRD9</accession>
<evidence type="ECO:0000256" key="1">
    <source>
        <dbReference type="ARBA" id="ARBA00035885"/>
    </source>
</evidence>
<dbReference type="EMBL" id="LYTK01000004">
    <property type="protein sequence ID" value="OBQ70305.1"/>
    <property type="molecule type" value="Genomic_DNA"/>
</dbReference>
<dbReference type="Proteomes" id="UP000093748">
    <property type="component" value="Unassembled WGS sequence"/>
</dbReference>
<dbReference type="Gene3D" id="3.40.220.10">
    <property type="entry name" value="Leucine Aminopeptidase, subunit E, domain 1"/>
    <property type="match status" value="1"/>
</dbReference>
<sequence length="359" mass="40596">MVKFVRGNLLEADTEALVNTVNTVGVMGKGVALMFKEAFPENFKLYEAACEDKRVRLGEMFVTERNDLYGPKWIINFPTKAHWRYPSKIEWIAKGLDDLKAVVEHNNIKSIAIPPLGAGNGGLDWPEVREIILSKLDSLNDVEVLVYEPTRQYQNVAKRAGVDKLTPARALIAELVRRYCILGIQCSLLEVQKLGYFVERFANREGLDEMKFEFGANKYGPYSDKMKHMLNALDGSYLHCDKRLGDAGPFEPIHFDDERKERVSAYFSTAEAKPYRSALEATSKLIDGFESPLGMELLATVDWLMRHEKVAPQVNEIRAALPKWPGGEDAAERKLRLFDDRIIKIALDALKENSLVQAS</sequence>
<evidence type="ECO:0000313" key="6">
    <source>
        <dbReference type="Proteomes" id="UP000093748"/>
    </source>
</evidence>
<evidence type="ECO:0000313" key="4">
    <source>
        <dbReference type="EMBL" id="OBQ70305.1"/>
    </source>
</evidence>
<reference evidence="6" key="2">
    <citation type="submission" date="2016-06" db="EMBL/GenBank/DDBJ databases">
        <title>NZP2037 Pacbio-Illumina hybrid assembly.</title>
        <authorList>
            <person name="Ramsay J.P."/>
        </authorList>
    </citation>
    <scope>NUCLEOTIDE SEQUENCE [LARGE SCALE GENOMIC DNA]</scope>
    <source>
        <strain evidence="6">R7ANS::ICEMlSym2042</strain>
    </source>
</reference>
<reference evidence="4 5" key="1">
    <citation type="submission" date="2016-05" db="EMBL/GenBank/DDBJ databases">
        <authorList>
            <person name="Ramsay J.P."/>
        </authorList>
    </citation>
    <scope>NUCLEOTIDE SEQUENCE [LARGE SCALE GENOMIC DNA]</scope>
    <source>
        <strain evidence="4 5">NZP2042</strain>
    </source>
</reference>
<dbReference type="SMART" id="SM00506">
    <property type="entry name" value="A1pp"/>
    <property type="match status" value="1"/>
</dbReference>
<dbReference type="Proteomes" id="UP000093737">
    <property type="component" value="Unassembled WGS sequence"/>
</dbReference>
<evidence type="ECO:0000313" key="5">
    <source>
        <dbReference type="Proteomes" id="UP000093737"/>
    </source>
</evidence>
<dbReference type="SUPFAM" id="SSF52949">
    <property type="entry name" value="Macro domain-like"/>
    <property type="match status" value="1"/>
</dbReference>
<proteinExistence type="predicted"/>
<dbReference type="PROSITE" id="PS51154">
    <property type="entry name" value="MACRO"/>
    <property type="match status" value="1"/>
</dbReference>
<evidence type="ECO:0000313" key="3">
    <source>
        <dbReference type="EMBL" id="OBP78378.1"/>
    </source>
</evidence>
<dbReference type="CDD" id="cd02901">
    <property type="entry name" value="Macro_Poa1p-like"/>
    <property type="match status" value="1"/>
</dbReference>
<dbReference type="AlphaFoldDB" id="A0A1A5QRD9"/>
<name>A0A1A5QRD9_RHILI</name>
<evidence type="ECO:0000259" key="2">
    <source>
        <dbReference type="PROSITE" id="PS51154"/>
    </source>
</evidence>
<dbReference type="PANTHER" id="PTHR12521">
    <property type="entry name" value="PROTEIN C6ORF130"/>
    <property type="match status" value="1"/>
</dbReference>
<gene>
    <name evidence="4" type="ORF">A8145_28580</name>
    <name evidence="3" type="ORF">BAE39_30220</name>
</gene>
<reference evidence="3" key="3">
    <citation type="submission" date="2016-06" db="EMBL/GenBank/DDBJ databases">
        <authorList>
            <person name="Kjaerup R.B."/>
            <person name="Dalgaard T.S."/>
            <person name="Juul-Madsen H.R."/>
        </authorList>
    </citation>
    <scope>NUCLEOTIDE SEQUENCE</scope>
    <source>
        <strain evidence="3">R7ANS::ICEMlSym2042</strain>
    </source>
</reference>
<dbReference type="RefSeq" id="WP_064987310.1">
    <property type="nucleotide sequence ID" value="NZ_CP033334.1"/>
</dbReference>
<comment type="catalytic activity">
    <reaction evidence="1">
        <text>an N-(ADP-alpha-D-ribosyl)-thymidine in DNA + H2O = a thymidine in DNA + ADP-D-ribose</text>
        <dbReference type="Rhea" id="RHEA:71655"/>
        <dbReference type="Rhea" id="RHEA-COMP:13556"/>
        <dbReference type="Rhea" id="RHEA-COMP:18051"/>
        <dbReference type="ChEBI" id="CHEBI:15377"/>
        <dbReference type="ChEBI" id="CHEBI:57967"/>
        <dbReference type="ChEBI" id="CHEBI:137386"/>
        <dbReference type="ChEBI" id="CHEBI:191199"/>
    </reaction>
    <physiologicalReaction direction="left-to-right" evidence="1">
        <dbReference type="Rhea" id="RHEA:71656"/>
    </physiologicalReaction>
</comment>
<dbReference type="EMBL" id="LZTJ01000007">
    <property type="protein sequence ID" value="OBP78378.1"/>
    <property type="molecule type" value="Genomic_DNA"/>
</dbReference>
<protein>
    <submittedName>
        <fullName evidence="3">Appr-1-p processing protein</fullName>
    </submittedName>
</protein>
<dbReference type="GO" id="GO:0140291">
    <property type="term" value="P:peptidyl-glutamate ADP-deribosylation"/>
    <property type="evidence" value="ECO:0007669"/>
    <property type="project" value="TreeGrafter"/>
</dbReference>
<dbReference type="InterPro" id="IPR002589">
    <property type="entry name" value="Macro_dom"/>
</dbReference>
<dbReference type="Pfam" id="PF01661">
    <property type="entry name" value="Macro"/>
    <property type="match status" value="1"/>
</dbReference>
<dbReference type="InterPro" id="IPR043472">
    <property type="entry name" value="Macro_dom-like"/>
</dbReference>
<dbReference type="InterPro" id="IPR050892">
    <property type="entry name" value="ADP-ribose_metab_enzymes"/>
</dbReference>
<organism evidence="3 6">
    <name type="scientific">Rhizobium loti</name>
    <name type="common">Mesorhizobium loti</name>
    <dbReference type="NCBI Taxonomy" id="381"/>
    <lineage>
        <taxon>Bacteria</taxon>
        <taxon>Pseudomonadati</taxon>
        <taxon>Pseudomonadota</taxon>
        <taxon>Alphaproteobacteria</taxon>
        <taxon>Hyphomicrobiales</taxon>
        <taxon>Phyllobacteriaceae</taxon>
        <taxon>Mesorhizobium</taxon>
    </lineage>
</organism>